<dbReference type="Pfam" id="PF13693">
    <property type="entry name" value="HTH_35"/>
    <property type="match status" value="1"/>
</dbReference>
<evidence type="ECO:0000256" key="2">
    <source>
        <dbReference type="ARBA" id="ARBA00023015"/>
    </source>
</evidence>
<comment type="similarity">
    <text evidence="1">Belongs to the ner transcriptional regulatory family.</text>
</comment>
<reference evidence="7" key="1">
    <citation type="journal article" date="2018" name="Genome Biol.">
        <title>SKESA: strategic k-mer extension for scrupulous assemblies.</title>
        <authorList>
            <person name="Souvorov A."/>
            <person name="Agarwala R."/>
            <person name="Lipman D.J."/>
        </authorList>
    </citation>
    <scope>NUCLEOTIDE SEQUENCE</scope>
    <source>
        <strain evidence="7">Salmonella enterica</strain>
    </source>
</reference>
<keyword evidence="4" id="KW-0804">Transcription</keyword>
<accession>A0A3V5W0N3</accession>
<dbReference type="SUPFAM" id="SSF47413">
    <property type="entry name" value="lambda repressor-like DNA-binding domains"/>
    <property type="match status" value="1"/>
</dbReference>
<evidence type="ECO:0000313" key="9">
    <source>
        <dbReference type="EMBL" id="HAE0857362.1"/>
    </source>
</evidence>
<evidence type="ECO:0000256" key="3">
    <source>
        <dbReference type="ARBA" id="ARBA00023125"/>
    </source>
</evidence>
<evidence type="ECO:0000313" key="8">
    <source>
        <dbReference type="EMBL" id="HAB3544894.1"/>
    </source>
</evidence>
<keyword evidence="2" id="KW-0805">Transcription regulation</keyword>
<reference evidence="6" key="2">
    <citation type="submission" date="2018-07" db="EMBL/GenBank/DDBJ databases">
        <authorList>
            <consortium name="GenomeTrakr network: Whole genome sequencing for foodborne pathogen traceback"/>
        </authorList>
    </citation>
    <scope>NUCLEOTIDE SEQUENCE</scope>
    <source>
        <strain evidence="6">FDA00000090</strain>
    </source>
</reference>
<name>A0A3W0PAW5_SALET</name>
<accession>A0A3W0PAW5</accession>
<evidence type="ECO:0000313" key="7">
    <source>
        <dbReference type="EMBL" id="HAB2221514.1"/>
    </source>
</evidence>
<proteinExistence type="inferred from homology"/>
<evidence type="ECO:0000256" key="1">
    <source>
        <dbReference type="ARBA" id="ARBA00006157"/>
    </source>
</evidence>
<dbReference type="InterPro" id="IPR038722">
    <property type="entry name" value="Ner_HTH_dom"/>
</dbReference>
<dbReference type="AlphaFoldDB" id="A0A3W0PAW5"/>
<sequence>MVKQDWHPAEILCALKKTGTSLAELSREHGLSSGTLQNALSKQYPRAEKIIADRLNIEPSEIWPSRYFKKDGTLIKRVIKKPI</sequence>
<evidence type="ECO:0000313" key="6">
    <source>
        <dbReference type="EMBL" id="EBW8255797.1"/>
    </source>
</evidence>
<dbReference type="EMBL" id="DAAGAD010000008">
    <property type="protein sequence ID" value="HAB2221514.1"/>
    <property type="molecule type" value="Genomic_DNA"/>
</dbReference>
<dbReference type="EMBL" id="DAAQTX010000004">
    <property type="protein sequence ID" value="HAE0857362.1"/>
    <property type="molecule type" value="Genomic_DNA"/>
</dbReference>
<dbReference type="GO" id="GO:0003677">
    <property type="term" value="F:DNA binding"/>
    <property type="evidence" value="ECO:0007669"/>
    <property type="project" value="UniProtKB-KW"/>
</dbReference>
<gene>
    <name evidence="6" type="ORF">AHQ53_10510</name>
    <name evidence="9" type="ORF">G2899_07900</name>
    <name evidence="7" type="ORF">GB563_11870</name>
    <name evidence="8" type="ORF">GJE31_07610</name>
</gene>
<dbReference type="RefSeq" id="WP_071786104.1">
    <property type="nucleotide sequence ID" value="NZ_CP030024.1"/>
</dbReference>
<dbReference type="EMBL" id="DAAGLK010000004">
    <property type="protein sequence ID" value="HAB3544894.1"/>
    <property type="molecule type" value="Genomic_DNA"/>
</dbReference>
<organism evidence="6">
    <name type="scientific">Salmonella enterica subsp. enterica serovar Ohio</name>
    <dbReference type="NCBI Taxonomy" id="117541"/>
    <lineage>
        <taxon>Bacteria</taxon>
        <taxon>Pseudomonadati</taxon>
        <taxon>Pseudomonadota</taxon>
        <taxon>Gammaproteobacteria</taxon>
        <taxon>Enterobacterales</taxon>
        <taxon>Enterobacteriaceae</taxon>
        <taxon>Salmonella</taxon>
    </lineage>
</organism>
<evidence type="ECO:0000256" key="4">
    <source>
        <dbReference type="ARBA" id="ARBA00023163"/>
    </source>
</evidence>
<keyword evidence="3" id="KW-0238">DNA-binding</keyword>
<evidence type="ECO:0000259" key="5">
    <source>
        <dbReference type="Pfam" id="PF13693"/>
    </source>
</evidence>
<comment type="caution">
    <text evidence="6">The sequence shown here is derived from an EMBL/GenBank/DDBJ whole genome shotgun (WGS) entry which is preliminary data.</text>
</comment>
<dbReference type="EMBL" id="AAHJJF010000005">
    <property type="protein sequence ID" value="EBW8255797.1"/>
    <property type="molecule type" value="Genomic_DNA"/>
</dbReference>
<dbReference type="Gene3D" id="1.10.260.40">
    <property type="entry name" value="lambda repressor-like DNA-binding domains"/>
    <property type="match status" value="1"/>
</dbReference>
<reference evidence="7" key="3">
    <citation type="submission" date="2019-10" db="EMBL/GenBank/DDBJ databases">
        <authorList>
            <consortium name="NCBI Pathogen Detection Project"/>
        </authorList>
    </citation>
    <scope>NUCLEOTIDE SEQUENCE</scope>
    <source>
        <strain evidence="7">Salmonella enterica</strain>
    </source>
</reference>
<dbReference type="InterPro" id="IPR010982">
    <property type="entry name" value="Lambda_DNA-bd_dom_sf"/>
</dbReference>
<protein>
    <submittedName>
        <fullName evidence="6">Transcriptional regulator</fullName>
    </submittedName>
</protein>
<feature type="domain" description="Ner winged helix-turn-helix DNA-binding" evidence="5">
    <location>
        <begin position="5"/>
        <end position="77"/>
    </location>
</feature>